<gene>
    <name evidence="3" type="primary">Ci-TWIST-like-2</name>
</gene>
<protein>
    <submittedName>
        <fullName evidence="3">Transcription factor protein</fullName>
    </submittedName>
</protein>
<dbReference type="EMBL" id="AB210736">
    <property type="protein sequence ID" value="BAE06741.1"/>
    <property type="molecule type" value="mRNA"/>
</dbReference>
<feature type="compositionally biased region" description="Polar residues" evidence="1">
    <location>
        <begin position="16"/>
        <end position="26"/>
    </location>
</feature>
<dbReference type="Gene3D" id="4.10.280.10">
    <property type="entry name" value="Helix-loop-helix DNA-binding domain"/>
    <property type="match status" value="1"/>
</dbReference>
<dbReference type="GO" id="GO:0046983">
    <property type="term" value="F:protein dimerization activity"/>
    <property type="evidence" value="ECO:0007669"/>
    <property type="project" value="InterPro"/>
</dbReference>
<dbReference type="SUPFAM" id="SSF47459">
    <property type="entry name" value="HLH, helix-loop-helix DNA-binding domain"/>
    <property type="match status" value="1"/>
</dbReference>
<accession>A0A1W2VP53</accession>
<sequence>MPKSPVKKTRRRKRAANSQASGQAKSSYAVRPNAAIRERERLKVFNDSLEALQKVIPINLPEGRKLHKKQTLQLACRYIRFLKDVLDDKRDWGERRRFWCGSDADINMIEAIDAAAIKNTQTPTKNPKIERTPRKTHNHQTTTNIQRSNTSYATPVHYTNAMFKRKPISLPPILPQISDVYSMGCRQRDTYPDISNMVTSHDKMTSRVEMTSHMKLVHSEELENQSENSAIKTEMTEEFPATKRDDWDVWPDLIDIISKPET</sequence>
<reference evidence="3" key="3">
    <citation type="submission" date="2005-04" db="EMBL/GenBank/DDBJ databases">
        <title>Expressed genes in Ciona intestinalis.</title>
        <authorList>
            <person name="Satou Y."/>
        </authorList>
    </citation>
    <scope>NUCLEOTIDE SEQUENCE</scope>
</reference>
<dbReference type="OrthoDB" id="10039134at2759"/>
<dbReference type="InterPro" id="IPR036638">
    <property type="entry name" value="HLH_DNA-bd_sf"/>
</dbReference>
<feature type="region of interest" description="Disordered" evidence="1">
    <location>
        <begin position="123"/>
        <end position="146"/>
    </location>
</feature>
<organism evidence="3">
    <name type="scientific">Ciona intestinalis</name>
    <name type="common">Transparent sea squirt</name>
    <name type="synonym">Ascidia intestinalis</name>
    <dbReference type="NCBI Taxonomy" id="7719"/>
    <lineage>
        <taxon>Eukaryota</taxon>
        <taxon>Metazoa</taxon>
        <taxon>Chordata</taxon>
        <taxon>Tunicata</taxon>
        <taxon>Ascidiacea</taxon>
        <taxon>Phlebobranchia</taxon>
        <taxon>Cionidae</taxon>
        <taxon>Ciona</taxon>
    </lineage>
</organism>
<feature type="region of interest" description="Disordered" evidence="1">
    <location>
        <begin position="1"/>
        <end position="31"/>
    </location>
</feature>
<dbReference type="PROSITE" id="PS50888">
    <property type="entry name" value="BHLH"/>
    <property type="match status" value="1"/>
</dbReference>
<dbReference type="PANTHER" id="PTHR23349">
    <property type="entry name" value="BASIC HELIX-LOOP-HELIX TRANSCRIPTION FACTOR, TWIST"/>
    <property type="match status" value="1"/>
</dbReference>
<dbReference type="PANTHER" id="PTHR23349:SF72">
    <property type="entry name" value="HLH54F"/>
    <property type="match status" value="1"/>
</dbReference>
<dbReference type="CDD" id="cd11390">
    <property type="entry name" value="bHLH_TS"/>
    <property type="match status" value="1"/>
</dbReference>
<evidence type="ECO:0000256" key="1">
    <source>
        <dbReference type="SAM" id="MobiDB-lite"/>
    </source>
</evidence>
<reference evidence="3" key="2">
    <citation type="journal article" date="2004" name="Development">
        <title>Gene expression profiles of transcription factors and signaling molecules in the ascidian embryo: towards a comprehensive understanding of gene networks.</title>
        <authorList>
            <person name="Imai K.S."/>
            <person name="Hino K."/>
            <person name="Yagi K."/>
            <person name="Satoh N."/>
            <person name="Satou Y."/>
        </authorList>
    </citation>
    <scope>NUCLEOTIDE SEQUENCE</scope>
</reference>
<accession>Q4H2N6</accession>
<dbReference type="InterPro" id="IPR011598">
    <property type="entry name" value="bHLH_dom"/>
</dbReference>
<evidence type="ECO:0000259" key="2">
    <source>
        <dbReference type="PROSITE" id="PS50888"/>
    </source>
</evidence>
<dbReference type="KEGG" id="cin:778786"/>
<dbReference type="InterPro" id="IPR050283">
    <property type="entry name" value="E-box_TF_Regulators"/>
</dbReference>
<reference evidence="3" key="1">
    <citation type="journal article" date="2003" name="Dev. Genes Evol.">
        <title>Genomewide surveys of developmentally relevant genes in Ciona intestinalis.</title>
        <authorList>
            <person name="Satou Y."/>
            <person name="Satoh N."/>
        </authorList>
    </citation>
    <scope>NUCLEOTIDE SEQUENCE</scope>
</reference>
<name>Q4H2N6_CIOIN</name>
<feature type="domain" description="BHLH" evidence="2">
    <location>
        <begin position="29"/>
        <end position="82"/>
    </location>
</feature>
<proteinExistence type="evidence at transcript level"/>
<evidence type="ECO:0000313" key="3">
    <source>
        <dbReference type="EMBL" id="BAE06741.1"/>
    </source>
</evidence>
<dbReference type="SMART" id="SM00353">
    <property type="entry name" value="HLH"/>
    <property type="match status" value="1"/>
</dbReference>
<dbReference type="Pfam" id="PF00010">
    <property type="entry name" value="HLH"/>
    <property type="match status" value="1"/>
</dbReference>
<dbReference type="AlphaFoldDB" id="Q4H2N6"/>
<feature type="compositionally biased region" description="Basic residues" evidence="1">
    <location>
        <begin position="1"/>
        <end position="15"/>
    </location>
</feature>